<proteinExistence type="predicted"/>
<organism evidence="1 2">
    <name type="scientific">Burkholderia thailandensis</name>
    <dbReference type="NCBI Taxonomy" id="57975"/>
    <lineage>
        <taxon>Bacteria</taxon>
        <taxon>Pseudomonadati</taxon>
        <taxon>Pseudomonadota</taxon>
        <taxon>Betaproteobacteria</taxon>
        <taxon>Burkholderiales</taxon>
        <taxon>Burkholderiaceae</taxon>
        <taxon>Burkholderia</taxon>
        <taxon>pseudomallei group</taxon>
    </lineage>
</organism>
<name>A0AAW9D2Y4_BURTH</name>
<comment type="caution">
    <text evidence="1">The sequence shown here is derived from an EMBL/GenBank/DDBJ whole genome shotgun (WGS) entry which is preliminary data.</text>
</comment>
<dbReference type="Proteomes" id="UP001272137">
    <property type="component" value="Unassembled WGS sequence"/>
</dbReference>
<dbReference type="AlphaFoldDB" id="A0AAW9D2Y4"/>
<dbReference type="EMBL" id="QXCT01000002">
    <property type="protein sequence ID" value="MDW9256038.1"/>
    <property type="molecule type" value="Genomic_DNA"/>
</dbReference>
<accession>A0AAW9D2Y4</accession>
<evidence type="ECO:0000313" key="2">
    <source>
        <dbReference type="Proteomes" id="UP001272137"/>
    </source>
</evidence>
<evidence type="ECO:0000313" key="1">
    <source>
        <dbReference type="EMBL" id="MDW9256038.1"/>
    </source>
</evidence>
<reference evidence="1" key="1">
    <citation type="submission" date="2018-08" db="EMBL/GenBank/DDBJ databases">
        <title>Identification of Burkholderia cepacia strains that express a Burkholderia pseudomallei-like capsular polysaccharide.</title>
        <authorList>
            <person name="Burtnick M.N."/>
            <person name="Vongsouvath M."/>
            <person name="Newton P."/>
            <person name="Wuthiekanun V."/>
            <person name="Limmathurotsakul D."/>
            <person name="Brett P.J."/>
            <person name="Chantratita N."/>
            <person name="Dance D.A."/>
        </authorList>
    </citation>
    <scope>NUCLEOTIDE SEQUENCE</scope>
    <source>
        <strain evidence="1">SBXCC001</strain>
    </source>
</reference>
<protein>
    <submittedName>
        <fullName evidence="1">Uncharacterized protein</fullName>
    </submittedName>
</protein>
<sequence length="86" mass="10027">MDSGRLAQHQYQAYREWSENLPIVQDDGGTRKYRHREPKHIFGDYFVRAVLDSLNARNISLARASSYLDGLKINDLHQLEQYYAGV</sequence>
<gene>
    <name evidence="1" type="ORF">C7S16_3693</name>
</gene>